<dbReference type="Pfam" id="PF00931">
    <property type="entry name" value="NB-ARC"/>
    <property type="match status" value="1"/>
</dbReference>
<dbReference type="SUPFAM" id="SSF52540">
    <property type="entry name" value="P-loop containing nucleoside triphosphate hydrolases"/>
    <property type="match status" value="1"/>
</dbReference>
<evidence type="ECO:0000256" key="3">
    <source>
        <dbReference type="ARBA" id="ARBA00022821"/>
    </source>
</evidence>
<dbReference type="AlphaFoldDB" id="A0AAQ3NU28"/>
<name>A0AAQ3NU28_VIGMU</name>
<organism evidence="9 10">
    <name type="scientific">Vigna mungo</name>
    <name type="common">Black gram</name>
    <name type="synonym">Phaseolus mungo</name>
    <dbReference type="NCBI Taxonomy" id="3915"/>
    <lineage>
        <taxon>Eukaryota</taxon>
        <taxon>Viridiplantae</taxon>
        <taxon>Streptophyta</taxon>
        <taxon>Embryophyta</taxon>
        <taxon>Tracheophyta</taxon>
        <taxon>Spermatophyta</taxon>
        <taxon>Magnoliopsida</taxon>
        <taxon>eudicotyledons</taxon>
        <taxon>Gunneridae</taxon>
        <taxon>Pentapetalae</taxon>
        <taxon>rosids</taxon>
        <taxon>fabids</taxon>
        <taxon>Fabales</taxon>
        <taxon>Fabaceae</taxon>
        <taxon>Papilionoideae</taxon>
        <taxon>50 kb inversion clade</taxon>
        <taxon>NPAAA clade</taxon>
        <taxon>indigoferoid/millettioid clade</taxon>
        <taxon>Phaseoleae</taxon>
        <taxon>Vigna</taxon>
    </lineage>
</organism>
<dbReference type="Gene3D" id="1.20.5.4130">
    <property type="match status" value="1"/>
</dbReference>
<keyword evidence="2" id="KW-0547">Nucleotide-binding</keyword>
<sequence>MALAVVGGALLSAFLDVLFDRLASPELVSLIRGKKPDKLLQKVENQLIVLRVVLADAENRQITDFNVKKWLDVLRDIVYEVDDLLDEVSTKATTRKEVSNSFSHIFNMKRIVSINKLEDIAERLDDILKQKESLNLKEIPVESNQPRKNQPTSLEDRYGMYGRDKDKDTIMKLVSEDNTVGQEVSVIPIIGMGGVGKTTLARSVYNDGKLKQI</sequence>
<keyword evidence="10" id="KW-1185">Reference proteome</keyword>
<evidence type="ECO:0000313" key="9">
    <source>
        <dbReference type="EMBL" id="WVZ16245.1"/>
    </source>
</evidence>
<protein>
    <recommendedName>
        <fullName evidence="11">Disease resistance RPP13-like protein 1</fullName>
    </recommendedName>
</protein>
<dbReference type="GO" id="GO:0006952">
    <property type="term" value="P:defense response"/>
    <property type="evidence" value="ECO:0007669"/>
    <property type="project" value="UniProtKB-KW"/>
</dbReference>
<proteinExistence type="predicted"/>
<gene>
    <name evidence="9" type="ORF">V8G54_009227</name>
</gene>
<feature type="signal peptide" evidence="6">
    <location>
        <begin position="1"/>
        <end position="19"/>
    </location>
</feature>
<dbReference type="PANTHER" id="PTHR36766">
    <property type="entry name" value="PLANT BROAD-SPECTRUM MILDEW RESISTANCE PROTEIN RPW8"/>
    <property type="match status" value="1"/>
</dbReference>
<dbReference type="InterPro" id="IPR041118">
    <property type="entry name" value="Rx_N"/>
</dbReference>
<evidence type="ECO:0008006" key="11">
    <source>
        <dbReference type="Google" id="ProtNLM"/>
    </source>
</evidence>
<dbReference type="GO" id="GO:0005524">
    <property type="term" value="F:ATP binding"/>
    <property type="evidence" value="ECO:0007669"/>
    <property type="project" value="UniProtKB-KW"/>
</dbReference>
<dbReference type="Pfam" id="PF18052">
    <property type="entry name" value="Rx_N"/>
    <property type="match status" value="1"/>
</dbReference>
<evidence type="ECO:0000259" key="8">
    <source>
        <dbReference type="Pfam" id="PF18052"/>
    </source>
</evidence>
<evidence type="ECO:0000256" key="4">
    <source>
        <dbReference type="ARBA" id="ARBA00022840"/>
    </source>
</evidence>
<dbReference type="EMBL" id="CP144698">
    <property type="protein sequence ID" value="WVZ16245.1"/>
    <property type="molecule type" value="Genomic_DNA"/>
</dbReference>
<feature type="region of interest" description="Disordered" evidence="5">
    <location>
        <begin position="140"/>
        <end position="161"/>
    </location>
</feature>
<keyword evidence="1" id="KW-0677">Repeat</keyword>
<evidence type="ECO:0000313" key="10">
    <source>
        <dbReference type="Proteomes" id="UP001374535"/>
    </source>
</evidence>
<dbReference type="InterPro" id="IPR002182">
    <property type="entry name" value="NB-ARC"/>
</dbReference>
<keyword evidence="6" id="KW-0732">Signal</keyword>
<reference evidence="9 10" key="1">
    <citation type="journal article" date="2023" name="Life. Sci Alliance">
        <title>Evolutionary insights into 3D genome organization and epigenetic landscape of Vigna mungo.</title>
        <authorList>
            <person name="Junaid A."/>
            <person name="Singh B."/>
            <person name="Bhatia S."/>
        </authorList>
    </citation>
    <scope>NUCLEOTIDE SEQUENCE [LARGE SCALE GENOMIC DNA]</scope>
    <source>
        <strain evidence="9">Urdbean</strain>
    </source>
</reference>
<dbReference type="GO" id="GO:0043531">
    <property type="term" value="F:ADP binding"/>
    <property type="evidence" value="ECO:0007669"/>
    <property type="project" value="InterPro"/>
</dbReference>
<evidence type="ECO:0000259" key="7">
    <source>
        <dbReference type="Pfam" id="PF00931"/>
    </source>
</evidence>
<feature type="domain" description="NB-ARC" evidence="7">
    <location>
        <begin position="166"/>
        <end position="208"/>
    </location>
</feature>
<dbReference type="PANTHER" id="PTHR36766:SF40">
    <property type="entry name" value="DISEASE RESISTANCE PROTEIN RGA3"/>
    <property type="match status" value="1"/>
</dbReference>
<feature type="non-terminal residue" evidence="9">
    <location>
        <position position="213"/>
    </location>
</feature>
<evidence type="ECO:0000256" key="2">
    <source>
        <dbReference type="ARBA" id="ARBA00022741"/>
    </source>
</evidence>
<accession>A0AAQ3NU28</accession>
<evidence type="ECO:0000256" key="5">
    <source>
        <dbReference type="SAM" id="MobiDB-lite"/>
    </source>
</evidence>
<evidence type="ECO:0000256" key="1">
    <source>
        <dbReference type="ARBA" id="ARBA00022737"/>
    </source>
</evidence>
<keyword evidence="4" id="KW-0067">ATP-binding</keyword>
<feature type="domain" description="Disease resistance N-terminal" evidence="8">
    <location>
        <begin position="11"/>
        <end position="101"/>
    </location>
</feature>
<dbReference type="Gene3D" id="3.40.50.300">
    <property type="entry name" value="P-loop containing nucleotide triphosphate hydrolases"/>
    <property type="match status" value="1"/>
</dbReference>
<dbReference type="InterPro" id="IPR027417">
    <property type="entry name" value="P-loop_NTPase"/>
</dbReference>
<feature type="chain" id="PRO_5042972778" description="Disease resistance RPP13-like protein 1" evidence="6">
    <location>
        <begin position="20"/>
        <end position="213"/>
    </location>
</feature>
<feature type="compositionally biased region" description="Polar residues" evidence="5">
    <location>
        <begin position="142"/>
        <end position="153"/>
    </location>
</feature>
<keyword evidence="3" id="KW-0611">Plant defense</keyword>
<dbReference type="Proteomes" id="UP001374535">
    <property type="component" value="Chromosome 3"/>
</dbReference>
<evidence type="ECO:0000256" key="6">
    <source>
        <dbReference type="SAM" id="SignalP"/>
    </source>
</evidence>